<dbReference type="Proteomes" id="UP000306420">
    <property type="component" value="Unassembled WGS sequence"/>
</dbReference>
<dbReference type="GO" id="GO:0006289">
    <property type="term" value="P:nucleotide-excision repair"/>
    <property type="evidence" value="ECO:0007669"/>
    <property type="project" value="InterPro"/>
</dbReference>
<evidence type="ECO:0000313" key="4">
    <source>
        <dbReference type="Proteomes" id="UP000306420"/>
    </source>
</evidence>
<evidence type="ECO:0000256" key="1">
    <source>
        <dbReference type="ARBA" id="ARBA00022763"/>
    </source>
</evidence>
<dbReference type="EMBL" id="VBSP01000051">
    <property type="protein sequence ID" value="TLQ39718.1"/>
    <property type="molecule type" value="Genomic_DNA"/>
</dbReference>
<reference evidence="3 4" key="1">
    <citation type="submission" date="2019-05" db="EMBL/GenBank/DDBJ databases">
        <title>The metagenome of a microbial culture collection derived from dairy environment covers the genomic content of the human microbiome.</title>
        <authorList>
            <person name="Roder T."/>
            <person name="Wuthrich D."/>
            <person name="Sattari Z."/>
            <person name="Von Ah U."/>
            <person name="Bar C."/>
            <person name="Ronchi F."/>
            <person name="Macpherson A.J."/>
            <person name="Ganal-Vonarburg S.C."/>
            <person name="Bruggmann R."/>
            <person name="Vergeres G."/>
        </authorList>
    </citation>
    <scope>NUCLEOTIDE SEQUENCE [LARGE SCALE GENOMIC DNA]</scope>
    <source>
        <strain evidence="3 4">FAM 24227</strain>
    </source>
</reference>
<dbReference type="InterPro" id="IPR004601">
    <property type="entry name" value="UvdE"/>
</dbReference>
<protein>
    <submittedName>
        <fullName evidence="3">Uncharacterized protein</fullName>
    </submittedName>
</protein>
<dbReference type="OrthoDB" id="9782576at2"/>
<dbReference type="PANTHER" id="PTHR31290">
    <property type="entry name" value="UV-DAMAGE ENDONUCLEASE"/>
    <property type="match status" value="1"/>
</dbReference>
<keyword evidence="1" id="KW-0227">DNA damage</keyword>
<dbReference type="GO" id="GO:0004519">
    <property type="term" value="F:endonuclease activity"/>
    <property type="evidence" value="ECO:0007669"/>
    <property type="project" value="InterPro"/>
</dbReference>
<dbReference type="PANTHER" id="PTHR31290:SF5">
    <property type="entry name" value="UV-DAMAGE ENDONUCLEASE"/>
    <property type="match status" value="1"/>
</dbReference>
<dbReference type="GO" id="GO:0009411">
    <property type="term" value="P:response to UV"/>
    <property type="evidence" value="ECO:0007669"/>
    <property type="project" value="InterPro"/>
</dbReference>
<dbReference type="AlphaFoldDB" id="A0A5R9DU05"/>
<dbReference type="Gene3D" id="3.20.20.150">
    <property type="entry name" value="Divalent-metal-dependent TIM barrel enzymes"/>
    <property type="match status" value="1"/>
</dbReference>
<name>A0A5R9DU05_9LACT</name>
<organism evidence="3 4">
    <name type="scientific">Ruoffia tabacinasalis</name>
    <dbReference type="NCBI Taxonomy" id="87458"/>
    <lineage>
        <taxon>Bacteria</taxon>
        <taxon>Bacillati</taxon>
        <taxon>Bacillota</taxon>
        <taxon>Bacilli</taxon>
        <taxon>Lactobacillales</taxon>
        <taxon>Aerococcaceae</taxon>
        <taxon>Ruoffia</taxon>
    </lineage>
</organism>
<gene>
    <name evidence="3" type="ORF">FEZ33_10470</name>
</gene>
<accession>A0A5R9DU05</accession>
<comment type="caution">
    <text evidence="3">The sequence shown here is derived from an EMBL/GenBank/DDBJ whole genome shotgun (WGS) entry which is preliminary data.</text>
</comment>
<sequence>MTLQDVLTISEQTGSPAIFDNLHHEVRLPIDDTSLSDYIQASGRTWQPADGRQKIHYSQQAPGKKAGAHFETIANQPFIKFLEQLPPDQPIDIMLEVKDKN</sequence>
<keyword evidence="2" id="KW-0234">DNA repair</keyword>
<evidence type="ECO:0000313" key="3">
    <source>
        <dbReference type="EMBL" id="TLQ39718.1"/>
    </source>
</evidence>
<evidence type="ECO:0000256" key="2">
    <source>
        <dbReference type="ARBA" id="ARBA00023204"/>
    </source>
</evidence>
<dbReference type="Pfam" id="PF03851">
    <property type="entry name" value="UvdE"/>
    <property type="match status" value="1"/>
</dbReference>
<proteinExistence type="predicted"/>